<sequence length="177" mass="19731">MLDLFIINNVGFFMILYIDTSNAEIMTVALGEDGKAVAKRSLKAKYKQAEKLLPAIDMLLKKSIPRTTFRTRKVVRGKVHRTLDLKGIVVVNGPGPFTALRIGVATANALGYCFKIPVVGIKSTEFNNLDEMIKEGEKRIKKVENKRSKHSIGSAWSAKQNIVEPEYGQEPNITIKK</sequence>
<dbReference type="Pfam" id="PF00814">
    <property type="entry name" value="TsaD"/>
    <property type="match status" value="1"/>
</dbReference>
<evidence type="ECO:0000313" key="2">
    <source>
        <dbReference type="EMBL" id="PIR92791.1"/>
    </source>
</evidence>
<dbReference type="InterPro" id="IPR022496">
    <property type="entry name" value="T6A_TsaB"/>
</dbReference>
<gene>
    <name evidence="2" type="primary">tsaB</name>
    <name evidence="2" type="ORF">COT99_04310</name>
</gene>
<dbReference type="Proteomes" id="UP000228626">
    <property type="component" value="Unassembled WGS sequence"/>
</dbReference>
<dbReference type="InterPro" id="IPR043129">
    <property type="entry name" value="ATPase_NBD"/>
</dbReference>
<dbReference type="AlphaFoldDB" id="A0A2H0V131"/>
<evidence type="ECO:0000313" key="3">
    <source>
        <dbReference type="Proteomes" id="UP000228626"/>
    </source>
</evidence>
<keyword evidence="2" id="KW-0808">Transferase</keyword>
<feature type="domain" description="Gcp-like" evidence="1">
    <location>
        <begin position="84"/>
        <end position="134"/>
    </location>
</feature>
<evidence type="ECO:0000259" key="1">
    <source>
        <dbReference type="Pfam" id="PF00814"/>
    </source>
</evidence>
<dbReference type="SUPFAM" id="SSF53067">
    <property type="entry name" value="Actin-like ATPase domain"/>
    <property type="match status" value="1"/>
</dbReference>
<dbReference type="GO" id="GO:0016740">
    <property type="term" value="F:transferase activity"/>
    <property type="evidence" value="ECO:0007669"/>
    <property type="project" value="UniProtKB-KW"/>
</dbReference>
<accession>A0A2H0V131</accession>
<proteinExistence type="predicted"/>
<dbReference type="Gene3D" id="3.30.420.40">
    <property type="match status" value="1"/>
</dbReference>
<comment type="caution">
    <text evidence="2">The sequence shown here is derived from an EMBL/GenBank/DDBJ whole genome shotgun (WGS) entry which is preliminary data.</text>
</comment>
<reference evidence="3" key="1">
    <citation type="submission" date="2017-09" db="EMBL/GenBank/DDBJ databases">
        <title>Depth-based differentiation of microbial function through sediment-hosted aquifers and enrichment of novel symbionts in the deep terrestrial subsurface.</title>
        <authorList>
            <person name="Probst A.J."/>
            <person name="Ladd B."/>
            <person name="Jarett J.K."/>
            <person name="Geller-Mcgrath D.E."/>
            <person name="Sieber C.M.K."/>
            <person name="Emerson J.B."/>
            <person name="Anantharaman K."/>
            <person name="Thomas B.C."/>
            <person name="Malmstrom R."/>
            <person name="Stieglmeier M."/>
            <person name="Klingl A."/>
            <person name="Woyke T."/>
            <person name="Ryan C.M."/>
            <person name="Banfield J.F."/>
        </authorList>
    </citation>
    <scope>NUCLEOTIDE SEQUENCE [LARGE SCALE GENOMIC DNA]</scope>
</reference>
<dbReference type="EMBL" id="PFAR01000051">
    <property type="protein sequence ID" value="PIR92791.1"/>
    <property type="molecule type" value="Genomic_DNA"/>
</dbReference>
<name>A0A2H0V131_9BACT</name>
<dbReference type="NCBIfam" id="TIGR03725">
    <property type="entry name" value="T6A_YeaZ"/>
    <property type="match status" value="1"/>
</dbReference>
<dbReference type="GO" id="GO:0002949">
    <property type="term" value="P:tRNA threonylcarbamoyladenosine modification"/>
    <property type="evidence" value="ECO:0007669"/>
    <property type="project" value="InterPro"/>
</dbReference>
<organism evidence="2 3">
    <name type="scientific">Candidatus Falkowbacteria bacterium CG10_big_fil_rev_8_21_14_0_10_43_10</name>
    <dbReference type="NCBI Taxonomy" id="1974567"/>
    <lineage>
        <taxon>Bacteria</taxon>
        <taxon>Candidatus Falkowiibacteriota</taxon>
    </lineage>
</organism>
<dbReference type="InterPro" id="IPR000905">
    <property type="entry name" value="Gcp-like_dom"/>
</dbReference>
<protein>
    <submittedName>
        <fullName evidence="2">tRNA (Adenosine(37)-N6)-threonylcarbamoyltransferase complex dimerization subunit type 1 TsaB</fullName>
    </submittedName>
</protein>